<dbReference type="Pfam" id="PF12838">
    <property type="entry name" value="Fer4_7"/>
    <property type="match status" value="1"/>
</dbReference>
<dbReference type="GO" id="GO:0051539">
    <property type="term" value="F:4 iron, 4 sulfur cluster binding"/>
    <property type="evidence" value="ECO:0007669"/>
    <property type="project" value="UniProtKB-KW"/>
</dbReference>
<feature type="domain" description="4Fe-4S ferredoxin-type" evidence="9">
    <location>
        <begin position="597"/>
        <end position="626"/>
    </location>
</feature>
<keyword evidence="8" id="KW-0411">Iron-sulfur</keyword>
<dbReference type="Proteomes" id="UP000030428">
    <property type="component" value="Unassembled WGS sequence"/>
</dbReference>
<dbReference type="Pfam" id="PF00037">
    <property type="entry name" value="Fer4"/>
    <property type="match status" value="1"/>
</dbReference>
<evidence type="ECO:0000256" key="8">
    <source>
        <dbReference type="ARBA" id="ARBA00023014"/>
    </source>
</evidence>
<protein>
    <submittedName>
        <fullName evidence="10">Disulfide reductase</fullName>
    </submittedName>
</protein>
<dbReference type="InterPro" id="IPR017896">
    <property type="entry name" value="4Fe4S_Fe-S-bd"/>
</dbReference>
<dbReference type="PROSITE" id="PS51379">
    <property type="entry name" value="4FE4S_FER_2"/>
    <property type="match status" value="4"/>
</dbReference>
<evidence type="ECO:0000313" key="11">
    <source>
        <dbReference type="Proteomes" id="UP000030428"/>
    </source>
</evidence>
<feature type="domain" description="4Fe-4S ferredoxin-type" evidence="9">
    <location>
        <begin position="234"/>
        <end position="264"/>
    </location>
</feature>
<gene>
    <name evidence="10" type="ORF">PN36_26640</name>
</gene>
<keyword evidence="4" id="KW-0479">Metal-binding</keyword>
<dbReference type="InterPro" id="IPR017900">
    <property type="entry name" value="4Fe4S_Fe_S_CS"/>
</dbReference>
<feature type="domain" description="4Fe-4S ferredoxin-type" evidence="9">
    <location>
        <begin position="281"/>
        <end position="315"/>
    </location>
</feature>
<keyword evidence="5" id="KW-0274">FAD</keyword>
<comment type="caution">
    <text evidence="10">The sequence shown here is derived from an EMBL/GenBank/DDBJ whole genome shotgun (WGS) entry which is preliminary data.</text>
</comment>
<name>A0A0A6SA76_9GAMM</name>
<dbReference type="SUPFAM" id="SSF54862">
    <property type="entry name" value="4Fe-4S ferredoxins"/>
    <property type="match status" value="1"/>
</dbReference>
<dbReference type="EMBL" id="JSZA02000157">
    <property type="protein sequence ID" value="KHD04751.1"/>
    <property type="molecule type" value="Genomic_DNA"/>
</dbReference>
<evidence type="ECO:0000256" key="3">
    <source>
        <dbReference type="ARBA" id="ARBA00022485"/>
    </source>
</evidence>
<dbReference type="InterPro" id="IPR039650">
    <property type="entry name" value="HdrA-like"/>
</dbReference>
<comment type="cofactor">
    <cofactor evidence="1">
        <name>FAD</name>
        <dbReference type="ChEBI" id="CHEBI:57692"/>
    </cofactor>
</comment>
<comment type="similarity">
    <text evidence="2">Belongs to the HdrA family.</text>
</comment>
<dbReference type="Gene3D" id="3.30.70.20">
    <property type="match status" value="2"/>
</dbReference>
<dbReference type="PROSITE" id="PS00198">
    <property type="entry name" value="4FE4S_FER_1"/>
    <property type="match status" value="2"/>
</dbReference>
<evidence type="ECO:0000256" key="1">
    <source>
        <dbReference type="ARBA" id="ARBA00001974"/>
    </source>
</evidence>
<dbReference type="Gene3D" id="3.50.50.60">
    <property type="entry name" value="FAD/NAD(P)-binding domain"/>
    <property type="match status" value="1"/>
</dbReference>
<keyword evidence="5" id="KW-0285">Flavoprotein</keyword>
<evidence type="ECO:0000256" key="4">
    <source>
        <dbReference type="ARBA" id="ARBA00022723"/>
    </source>
</evidence>
<evidence type="ECO:0000256" key="2">
    <source>
        <dbReference type="ARBA" id="ARBA00006561"/>
    </source>
</evidence>
<organism evidence="10 11">
    <name type="scientific">Candidatus Thiomargarita nelsonii</name>
    <dbReference type="NCBI Taxonomy" id="1003181"/>
    <lineage>
        <taxon>Bacteria</taxon>
        <taxon>Pseudomonadati</taxon>
        <taxon>Pseudomonadota</taxon>
        <taxon>Gammaproteobacteria</taxon>
        <taxon>Thiotrichales</taxon>
        <taxon>Thiotrichaceae</taxon>
        <taxon>Thiomargarita</taxon>
    </lineage>
</organism>
<dbReference type="GO" id="GO:0016491">
    <property type="term" value="F:oxidoreductase activity"/>
    <property type="evidence" value="ECO:0007669"/>
    <property type="project" value="UniProtKB-KW"/>
</dbReference>
<dbReference type="GO" id="GO:0046872">
    <property type="term" value="F:metal ion binding"/>
    <property type="evidence" value="ECO:0007669"/>
    <property type="project" value="UniProtKB-KW"/>
</dbReference>
<dbReference type="Gene3D" id="3.40.50.720">
    <property type="entry name" value="NAD(P)-binding Rossmann-like Domain"/>
    <property type="match status" value="1"/>
</dbReference>
<evidence type="ECO:0000313" key="10">
    <source>
        <dbReference type="EMBL" id="KHD04751.1"/>
    </source>
</evidence>
<evidence type="ECO:0000256" key="6">
    <source>
        <dbReference type="ARBA" id="ARBA00023002"/>
    </source>
</evidence>
<dbReference type="PANTHER" id="PTHR43498">
    <property type="entry name" value="FERREDOXIN:COB-COM HETERODISULFIDE REDUCTASE SUBUNIT A"/>
    <property type="match status" value="1"/>
</dbReference>
<feature type="domain" description="4Fe-4S ferredoxin-type" evidence="9">
    <location>
        <begin position="636"/>
        <end position="665"/>
    </location>
</feature>
<keyword evidence="6" id="KW-0560">Oxidoreductase</keyword>
<dbReference type="SUPFAM" id="SSF51905">
    <property type="entry name" value="FAD/NAD(P)-binding domain"/>
    <property type="match status" value="1"/>
</dbReference>
<dbReference type="PANTHER" id="PTHR43498:SF1">
    <property type="entry name" value="COB--COM HETERODISULFIDE REDUCTASE IRON-SULFUR SUBUNIT A"/>
    <property type="match status" value="1"/>
</dbReference>
<evidence type="ECO:0000259" key="9">
    <source>
        <dbReference type="PROSITE" id="PS51379"/>
    </source>
</evidence>
<dbReference type="Pfam" id="PF12831">
    <property type="entry name" value="FAD_oxidored"/>
    <property type="match status" value="1"/>
</dbReference>
<evidence type="ECO:0000256" key="7">
    <source>
        <dbReference type="ARBA" id="ARBA00023004"/>
    </source>
</evidence>
<keyword evidence="3" id="KW-0004">4Fe-4S</keyword>
<reference evidence="10 11" key="1">
    <citation type="journal article" date="2016" name="Front. Microbiol.">
        <title>Single-Cell (Meta-)Genomics of a Dimorphic Candidatus Thiomargarita nelsonii Reveals Genomic Plasticity.</title>
        <authorList>
            <person name="Flood B.E."/>
            <person name="Fliss P."/>
            <person name="Jones D.S."/>
            <person name="Dick G.J."/>
            <person name="Jain S."/>
            <person name="Kaster A.K."/>
            <person name="Winkel M."/>
            <person name="Mussmann M."/>
            <person name="Bailey J."/>
        </authorList>
    </citation>
    <scope>NUCLEOTIDE SEQUENCE [LARGE SCALE GENOMIC DNA]</scope>
    <source>
        <strain evidence="10">Hydrate Ridge</strain>
    </source>
</reference>
<keyword evidence="11" id="KW-1185">Reference proteome</keyword>
<proteinExistence type="inferred from homology"/>
<evidence type="ECO:0000256" key="5">
    <source>
        <dbReference type="ARBA" id="ARBA00022827"/>
    </source>
</evidence>
<accession>A0A0A6SA76</accession>
<sequence>MAKIGVFVCQCGNNIARTVDTADVAETTAELSGVEFVKDYKFMCSAPGQEMFKNAIKEYNLDGCIVSACSPKMHEATFRTAAEDAGLNPFKVEIANIREQCSWVHNDKEIGTAKSKDLTKMMVERLKYSRPLERYQMPVTKRALIVGGGIAGIQAALDLANAGIPVSIVEREPSLGGNMARLSETFPTLDCSQCILTPRMVSVANHPLITIHSYAELEKLDGYIGNFRARIRLKAKSVIEEDCTGCGECWEKCPFTVESEFEMGLNKRSVIYIPFPQAVPTVPVIDRDNCPKFIKDKCGLCAKVCGPQCIDFTQQDRIIEEEFGAVIVATGFKLMPNVYKEYGGYRPPHMTPKKLTAKIRKTLPRSTAGRLVDVINGLEFERLASASGPTGGEILRPSDGKKPETVVFIACVGSRDCNKGVEYCSKICCMYTAKHTMLYQHSVPNGKSYVFYMDIRAGGKGYEEFINRAQSEGANYVRGRVSRLSKKGDKILVKGADTFTGHAIDVEADMVVLATAMVPQENAIDVAKTLGIGYDQHGFFSEQHPKLMPVESSTGGIFLAGACQGVKDIPETVAQASAAASKVMQLFSREELLREPEVAIVDQSNCMNCWDCVTVCPYNAIEREEKTDRRGHFLKWAAKVNPGLCQGCGLCNTACRSKSIALQGYTDEQVYAQITAFEGAFV</sequence>
<keyword evidence="7" id="KW-0408">Iron</keyword>
<dbReference type="InterPro" id="IPR036188">
    <property type="entry name" value="FAD/NAD-bd_sf"/>
</dbReference>
<dbReference type="AlphaFoldDB" id="A0A0A6SA76"/>